<organism evidence="2 3">
    <name type="scientific">Exserohilum turcicum (strain 28A)</name>
    <name type="common">Northern leaf blight fungus</name>
    <name type="synonym">Setosphaeria turcica</name>
    <dbReference type="NCBI Taxonomy" id="671987"/>
    <lineage>
        <taxon>Eukaryota</taxon>
        <taxon>Fungi</taxon>
        <taxon>Dikarya</taxon>
        <taxon>Ascomycota</taxon>
        <taxon>Pezizomycotina</taxon>
        <taxon>Dothideomycetes</taxon>
        <taxon>Pleosporomycetidae</taxon>
        <taxon>Pleosporales</taxon>
        <taxon>Pleosporineae</taxon>
        <taxon>Pleosporaceae</taxon>
        <taxon>Exserohilum</taxon>
    </lineage>
</organism>
<dbReference type="RefSeq" id="XP_008027933.1">
    <property type="nucleotide sequence ID" value="XM_008029742.1"/>
</dbReference>
<dbReference type="EMBL" id="KB908748">
    <property type="protein sequence ID" value="EOA84433.1"/>
    <property type="molecule type" value="Genomic_DNA"/>
</dbReference>
<evidence type="ECO:0000313" key="2">
    <source>
        <dbReference type="EMBL" id="EOA84433.1"/>
    </source>
</evidence>
<gene>
    <name evidence="2" type="ORF">SETTUDRAFT_185127</name>
</gene>
<evidence type="ECO:0000256" key="1">
    <source>
        <dbReference type="SAM" id="MobiDB-lite"/>
    </source>
</evidence>
<name>R0JTN7_EXST2</name>
<feature type="region of interest" description="Disordered" evidence="1">
    <location>
        <begin position="78"/>
        <end position="99"/>
    </location>
</feature>
<reference evidence="2 3" key="1">
    <citation type="journal article" date="2012" name="PLoS Pathog.">
        <title>Diverse lifestyles and strategies of plant pathogenesis encoded in the genomes of eighteen Dothideomycetes fungi.</title>
        <authorList>
            <person name="Ohm R.A."/>
            <person name="Feau N."/>
            <person name="Henrissat B."/>
            <person name="Schoch C.L."/>
            <person name="Horwitz B.A."/>
            <person name="Barry K.W."/>
            <person name="Condon B.J."/>
            <person name="Copeland A.C."/>
            <person name="Dhillon B."/>
            <person name="Glaser F."/>
            <person name="Hesse C.N."/>
            <person name="Kosti I."/>
            <person name="LaButti K."/>
            <person name="Lindquist E.A."/>
            <person name="Lucas S."/>
            <person name="Salamov A.A."/>
            <person name="Bradshaw R.E."/>
            <person name="Ciuffetti L."/>
            <person name="Hamelin R.C."/>
            <person name="Kema G.H.J."/>
            <person name="Lawrence C."/>
            <person name="Scott J.A."/>
            <person name="Spatafora J.W."/>
            <person name="Turgeon B.G."/>
            <person name="de Wit P.J.G.M."/>
            <person name="Zhong S."/>
            <person name="Goodwin S.B."/>
            <person name="Grigoriev I.V."/>
        </authorList>
    </citation>
    <scope>NUCLEOTIDE SEQUENCE [LARGE SCALE GENOMIC DNA]</scope>
    <source>
        <strain evidence="3">28A</strain>
    </source>
</reference>
<dbReference type="OrthoDB" id="3680145at2759"/>
<dbReference type="GeneID" id="19402091"/>
<dbReference type="HOGENOM" id="CLU_1137822_0_0_1"/>
<reference evidence="2 3" key="2">
    <citation type="journal article" date="2013" name="PLoS Genet.">
        <title>Comparative genome structure, secondary metabolite, and effector coding capacity across Cochliobolus pathogens.</title>
        <authorList>
            <person name="Condon B.J."/>
            <person name="Leng Y."/>
            <person name="Wu D."/>
            <person name="Bushley K.E."/>
            <person name="Ohm R.A."/>
            <person name="Otillar R."/>
            <person name="Martin J."/>
            <person name="Schackwitz W."/>
            <person name="Grimwood J."/>
            <person name="MohdZainudin N."/>
            <person name="Xue C."/>
            <person name="Wang R."/>
            <person name="Manning V.A."/>
            <person name="Dhillon B."/>
            <person name="Tu Z.J."/>
            <person name="Steffenson B.J."/>
            <person name="Salamov A."/>
            <person name="Sun H."/>
            <person name="Lowry S."/>
            <person name="LaButti K."/>
            <person name="Han J."/>
            <person name="Copeland A."/>
            <person name="Lindquist E."/>
            <person name="Barry K."/>
            <person name="Schmutz J."/>
            <person name="Baker S.E."/>
            <person name="Ciuffetti L.M."/>
            <person name="Grigoriev I.V."/>
            <person name="Zhong S."/>
            <person name="Turgeon B.G."/>
        </authorList>
    </citation>
    <scope>NUCLEOTIDE SEQUENCE [LARGE SCALE GENOMIC DNA]</scope>
    <source>
        <strain evidence="3">28A</strain>
    </source>
</reference>
<proteinExistence type="predicted"/>
<feature type="compositionally biased region" description="Polar residues" evidence="1">
    <location>
        <begin position="10"/>
        <end position="29"/>
    </location>
</feature>
<dbReference type="AlphaFoldDB" id="R0JTN7"/>
<feature type="region of interest" description="Disordered" evidence="1">
    <location>
        <begin position="1"/>
        <end position="32"/>
    </location>
</feature>
<sequence length="266" mass="30220">MHFKSEFAEDSTTPPKSPTMSENLNTESLPSPWVKRCSQRGEIFTQFGNSPAPSILASRTLHDRDPVPVLLQPIHTPQMNTSSSSDLTSLPFPSSRTLPAPTGFTKYMRTMKSESQQHSSQTLPPARQMFRKRRELLLIQALKDSIVNFSRTNMALRASIAEEVKKSVEDNLTGVEKDPVQTVMTVGSHGRNYWSKVHQECHHGRGDWKIQPLHRIYSKKDIERILFFWAIHQSTLSYGDIDCRLHLPVGALLSWILGCIDRVEEI</sequence>
<evidence type="ECO:0000313" key="3">
    <source>
        <dbReference type="Proteomes" id="UP000016935"/>
    </source>
</evidence>
<protein>
    <submittedName>
        <fullName evidence="2">Uncharacterized protein</fullName>
    </submittedName>
</protein>
<feature type="compositionally biased region" description="Polar residues" evidence="1">
    <location>
        <begin position="78"/>
        <end position="97"/>
    </location>
</feature>
<dbReference type="Proteomes" id="UP000016935">
    <property type="component" value="Unassembled WGS sequence"/>
</dbReference>
<keyword evidence="3" id="KW-1185">Reference proteome</keyword>
<accession>R0JTN7</accession>